<dbReference type="Proteomes" id="UP001497482">
    <property type="component" value="Chromosome 17"/>
</dbReference>
<dbReference type="AlphaFoldDB" id="A0AAV2KCS7"/>
<evidence type="ECO:0000313" key="3">
    <source>
        <dbReference type="Proteomes" id="UP001497482"/>
    </source>
</evidence>
<sequence length="174" mass="18719">MRPVLSAGDSCFAVSRTICGRSRSAGLGTVPGPELGAPPLPGPLADGPADFTAFRCKRDGPTDAPRHLEQRAAKKMERRGARRKRANQVWTRSKPVLSAGDSCFACPRTICGRSRSAGLGTVPGPELGAPPLPRAPARWPRRLTAFRCKRDGPTDAPANIWRQRAAKKMERRGA</sequence>
<evidence type="ECO:0000313" key="2">
    <source>
        <dbReference type="EMBL" id="CAL1586840.1"/>
    </source>
</evidence>
<reference evidence="2 3" key="1">
    <citation type="submission" date="2024-04" db="EMBL/GenBank/DDBJ databases">
        <authorList>
            <person name="Waldvogel A.-M."/>
            <person name="Schoenle A."/>
        </authorList>
    </citation>
    <scope>NUCLEOTIDE SEQUENCE [LARGE SCALE GENOMIC DNA]</scope>
</reference>
<protein>
    <submittedName>
        <fullName evidence="2">Uncharacterized protein</fullName>
    </submittedName>
</protein>
<feature type="compositionally biased region" description="Basic and acidic residues" evidence="1">
    <location>
        <begin position="59"/>
        <end position="79"/>
    </location>
</feature>
<accession>A0AAV2KCS7</accession>
<evidence type="ECO:0000256" key="1">
    <source>
        <dbReference type="SAM" id="MobiDB-lite"/>
    </source>
</evidence>
<proteinExistence type="predicted"/>
<gene>
    <name evidence="2" type="ORF">KC01_LOCUS16827</name>
</gene>
<keyword evidence="3" id="KW-1185">Reference proteome</keyword>
<dbReference type="EMBL" id="OZ035839">
    <property type="protein sequence ID" value="CAL1586840.1"/>
    <property type="molecule type" value="Genomic_DNA"/>
</dbReference>
<feature type="region of interest" description="Disordered" evidence="1">
    <location>
        <begin position="59"/>
        <end position="90"/>
    </location>
</feature>
<organism evidence="2 3">
    <name type="scientific">Knipowitschia caucasica</name>
    <name type="common">Caucasian dwarf goby</name>
    <name type="synonym">Pomatoschistus caucasicus</name>
    <dbReference type="NCBI Taxonomy" id="637954"/>
    <lineage>
        <taxon>Eukaryota</taxon>
        <taxon>Metazoa</taxon>
        <taxon>Chordata</taxon>
        <taxon>Craniata</taxon>
        <taxon>Vertebrata</taxon>
        <taxon>Euteleostomi</taxon>
        <taxon>Actinopterygii</taxon>
        <taxon>Neopterygii</taxon>
        <taxon>Teleostei</taxon>
        <taxon>Neoteleostei</taxon>
        <taxon>Acanthomorphata</taxon>
        <taxon>Gobiaria</taxon>
        <taxon>Gobiiformes</taxon>
        <taxon>Gobioidei</taxon>
        <taxon>Gobiidae</taxon>
        <taxon>Gobiinae</taxon>
        <taxon>Knipowitschia</taxon>
    </lineage>
</organism>
<name>A0AAV2KCS7_KNICA</name>